<feature type="domain" description="DUF4283" evidence="2">
    <location>
        <begin position="184"/>
        <end position="265"/>
    </location>
</feature>
<feature type="region of interest" description="Disordered" evidence="1">
    <location>
        <begin position="874"/>
        <end position="902"/>
    </location>
</feature>
<sequence>MEARIQKNSGITANGDPNEETGFPFVDLAKKIKNIYGKVLRKAVRGDVITRASPLKVVSFDNVDLNFKSGLKTNSVSNDMGSSNPNPAVGFDGLYSQDVAKGRGVGGLHQQGAPNNPCSQSVSVKVASTVDMNSQLMMVKKLSFASVMGAQPDHKVITLSELRNDEVVEGAAVTLPLAAVDEVNARFTNILYGYFIGKRLPFKLVESYVKNTWAKFGIKRIQIHDEFFLFQFDSKAGMDRVLESGPWLIRRVPLILNMLSPNVELKKDEPIMLDSYTRNICVSSWGRSSYARALIEVSAEKALTESIVIAIPLGKDKGHSLATVEIEYEWKPPRCNSSKLSGSNVASTSKVGGKSTSTSAHSKNIHVENSFSALNDDEENEWKDTTTWQHARQVLDVLNESDSDVDEVITLDDRDAVARRTSVAKKRKVVIVKVWSHVQHLAGLPNSAPSIDAILLDIASFAKTRTRGFSSDLKVKNKNKVKKNDGDVPAVQETLVENLIKSGLASKIKNIDGKIVGKDAKIRKPVHCVQFDGVVEPTNSSSTDQSTHGAQTHVYGGSQPPKSILKKPKTTNMGTNVGNIEPSNPDLSVANLEAMSSDVHINVQSSDSSSDTNTPTSFVEVLNDARKSGKEAINSLDDYSTSRVVKFRQFVNDDNVENSNCFLSKSVVVMGLERALQRGPWMIRNSPILLSNWSSKLSLKKGEVNKVPVWVKLFNVPVLAYSGDGLSLIATQIGKPVMLDAFISSMCVNSWGRISFARVLIEISVESALKHEVVMAIQNEDDDGYTREVIRVEFEWKPPHCMECKCFGHDPDTCPKRVKDDIPKAPPRAFTSSSAVDNKDGFTTVSSRKKKKKSGPNRLSGINLSKCNPNLKYRLVSQPGKGKGDASQEAAGPNKGLVKENGSGNLVHIDEVVPTQNSFVNLREEEYVMDEGLNVSSHVNADEASSSKSKFTGLDDDEEVYMPDGIHGGGFMDVLEDDLDCYDGYGTQEMNDPNITMEEYVQYETGRALRNGKTYNWENATYGKIRYVEDINNLIFFEKIFLAIVYEDALTSELEFSSEHMVNP</sequence>
<dbReference type="EMBL" id="BKCJ010006637">
    <property type="protein sequence ID" value="GEU73178.1"/>
    <property type="molecule type" value="Genomic_DNA"/>
</dbReference>
<feature type="compositionally biased region" description="Low complexity" evidence="1">
    <location>
        <begin position="347"/>
        <end position="359"/>
    </location>
</feature>
<accession>A0A6L2MGW2</accession>
<protein>
    <recommendedName>
        <fullName evidence="2">DUF4283 domain-containing protein</fullName>
    </recommendedName>
</protein>
<dbReference type="InterPro" id="IPR040256">
    <property type="entry name" value="At4g02000-like"/>
</dbReference>
<evidence type="ECO:0000259" key="2">
    <source>
        <dbReference type="Pfam" id="PF14111"/>
    </source>
</evidence>
<feature type="region of interest" description="Disordered" evidence="1">
    <location>
        <begin position="537"/>
        <end position="566"/>
    </location>
</feature>
<feature type="compositionally biased region" description="Polar residues" evidence="1">
    <location>
        <begin position="537"/>
        <end position="550"/>
    </location>
</feature>
<gene>
    <name evidence="3" type="ORF">Tci_045156</name>
</gene>
<dbReference type="Pfam" id="PF14111">
    <property type="entry name" value="DUF4283"/>
    <property type="match status" value="1"/>
</dbReference>
<dbReference type="PANTHER" id="PTHR31286:SF99">
    <property type="entry name" value="DUF4283 DOMAIN-CONTAINING PROTEIN"/>
    <property type="match status" value="1"/>
</dbReference>
<evidence type="ECO:0000313" key="3">
    <source>
        <dbReference type="EMBL" id="GEU73178.1"/>
    </source>
</evidence>
<dbReference type="PANTHER" id="PTHR31286">
    <property type="entry name" value="GLYCINE-RICH CELL WALL STRUCTURAL PROTEIN 1.8-LIKE"/>
    <property type="match status" value="1"/>
</dbReference>
<feature type="region of interest" description="Disordered" evidence="1">
    <location>
        <begin position="336"/>
        <end position="362"/>
    </location>
</feature>
<feature type="region of interest" description="Disordered" evidence="1">
    <location>
        <begin position="825"/>
        <end position="861"/>
    </location>
</feature>
<name>A0A6L2MGW2_TANCI</name>
<organism evidence="3">
    <name type="scientific">Tanacetum cinerariifolium</name>
    <name type="common">Dalmatian daisy</name>
    <name type="synonym">Chrysanthemum cinerariifolium</name>
    <dbReference type="NCBI Taxonomy" id="118510"/>
    <lineage>
        <taxon>Eukaryota</taxon>
        <taxon>Viridiplantae</taxon>
        <taxon>Streptophyta</taxon>
        <taxon>Embryophyta</taxon>
        <taxon>Tracheophyta</taxon>
        <taxon>Spermatophyta</taxon>
        <taxon>Magnoliopsida</taxon>
        <taxon>eudicotyledons</taxon>
        <taxon>Gunneridae</taxon>
        <taxon>Pentapetalae</taxon>
        <taxon>asterids</taxon>
        <taxon>campanulids</taxon>
        <taxon>Asterales</taxon>
        <taxon>Asteraceae</taxon>
        <taxon>Asteroideae</taxon>
        <taxon>Anthemideae</taxon>
        <taxon>Anthemidinae</taxon>
        <taxon>Tanacetum</taxon>
    </lineage>
</organism>
<reference evidence="3" key="1">
    <citation type="journal article" date="2019" name="Sci. Rep.">
        <title>Draft genome of Tanacetum cinerariifolium, the natural source of mosquito coil.</title>
        <authorList>
            <person name="Yamashiro T."/>
            <person name="Shiraishi A."/>
            <person name="Satake H."/>
            <person name="Nakayama K."/>
        </authorList>
    </citation>
    <scope>NUCLEOTIDE SEQUENCE</scope>
</reference>
<feature type="compositionally biased region" description="Polar residues" evidence="1">
    <location>
        <begin position="336"/>
        <end position="346"/>
    </location>
</feature>
<feature type="compositionally biased region" description="Polar residues" evidence="1">
    <location>
        <begin position="830"/>
        <end position="846"/>
    </location>
</feature>
<dbReference type="InterPro" id="IPR025558">
    <property type="entry name" value="DUF4283"/>
</dbReference>
<comment type="caution">
    <text evidence="3">The sequence shown here is derived from an EMBL/GenBank/DDBJ whole genome shotgun (WGS) entry which is preliminary data.</text>
</comment>
<proteinExistence type="predicted"/>
<dbReference type="AlphaFoldDB" id="A0A6L2MGW2"/>
<evidence type="ECO:0000256" key="1">
    <source>
        <dbReference type="SAM" id="MobiDB-lite"/>
    </source>
</evidence>